<gene>
    <name evidence="7" type="ORF">SAMN05216522_10761</name>
</gene>
<dbReference type="Proteomes" id="UP000242515">
    <property type="component" value="Unassembled WGS sequence"/>
</dbReference>
<dbReference type="EMBL" id="FOGC01000007">
    <property type="protein sequence ID" value="SEQ82947.1"/>
    <property type="molecule type" value="Genomic_DNA"/>
</dbReference>
<feature type="region of interest" description="Disordered" evidence="5">
    <location>
        <begin position="37"/>
        <end position="63"/>
    </location>
</feature>
<dbReference type="AlphaFoldDB" id="A0A1H9J846"/>
<reference evidence="8" key="1">
    <citation type="submission" date="2016-10" db="EMBL/GenBank/DDBJ databases">
        <authorList>
            <person name="Varghese N."/>
            <person name="Submissions S."/>
        </authorList>
    </citation>
    <scope>NUCLEOTIDE SEQUENCE [LARGE SCALE GENOMIC DNA]</scope>
    <source>
        <strain evidence="8">8N4</strain>
    </source>
</reference>
<name>A0A1H9J846_9GAMM</name>
<feature type="compositionally biased region" description="Basic and acidic residues" evidence="5">
    <location>
        <begin position="37"/>
        <end position="51"/>
    </location>
</feature>
<evidence type="ECO:0000256" key="4">
    <source>
        <dbReference type="ARBA" id="ARBA00023136"/>
    </source>
</evidence>
<proteinExistence type="predicted"/>
<evidence type="ECO:0000256" key="5">
    <source>
        <dbReference type="SAM" id="MobiDB-lite"/>
    </source>
</evidence>
<keyword evidence="2 6" id="KW-0812">Transmembrane</keyword>
<evidence type="ECO:0000313" key="8">
    <source>
        <dbReference type="Proteomes" id="UP000242515"/>
    </source>
</evidence>
<evidence type="ECO:0000256" key="1">
    <source>
        <dbReference type="ARBA" id="ARBA00022475"/>
    </source>
</evidence>
<feature type="compositionally biased region" description="Acidic residues" evidence="5">
    <location>
        <begin position="52"/>
        <end position="63"/>
    </location>
</feature>
<protein>
    <submittedName>
        <fullName evidence="7">Uncharacterized protein</fullName>
    </submittedName>
</protein>
<sequence length="63" mass="7907">MEWVKEYWWVLIILFMVGLLVNVYKDLKRVDVKKYLDNKPKLPPHRDFNDKWDDEEDDWPKKK</sequence>
<evidence type="ECO:0000256" key="3">
    <source>
        <dbReference type="ARBA" id="ARBA00022989"/>
    </source>
</evidence>
<evidence type="ECO:0000313" key="7">
    <source>
        <dbReference type="EMBL" id="SEQ82947.1"/>
    </source>
</evidence>
<dbReference type="RefSeq" id="WP_048912403.1">
    <property type="nucleotide sequence ID" value="NZ_FOGC01000007.1"/>
</dbReference>
<dbReference type="InterPro" id="IPR020910">
    <property type="entry name" value="UPF0370"/>
</dbReference>
<dbReference type="OrthoDB" id="6522148at2"/>
<accession>A0A1H9J846</accession>
<dbReference type="STRING" id="988801.SAMN05216522_10761"/>
<dbReference type="NCBIfam" id="NF010185">
    <property type="entry name" value="PRK13664.1"/>
    <property type="match status" value="1"/>
</dbReference>
<keyword evidence="8" id="KW-1185">Reference proteome</keyword>
<evidence type="ECO:0000256" key="2">
    <source>
        <dbReference type="ARBA" id="ARBA00022692"/>
    </source>
</evidence>
<evidence type="ECO:0000256" key="6">
    <source>
        <dbReference type="SAM" id="Phobius"/>
    </source>
</evidence>
<organism evidence="7 8">
    <name type="scientific">Rosenbergiella nectarea</name>
    <dbReference type="NCBI Taxonomy" id="988801"/>
    <lineage>
        <taxon>Bacteria</taxon>
        <taxon>Pseudomonadati</taxon>
        <taxon>Pseudomonadota</taxon>
        <taxon>Gammaproteobacteria</taxon>
        <taxon>Enterobacterales</taxon>
        <taxon>Erwiniaceae</taxon>
        <taxon>Rosenbergiella</taxon>
    </lineage>
</organism>
<keyword evidence="1" id="KW-1003">Cell membrane</keyword>
<keyword evidence="4 6" id="KW-0472">Membrane</keyword>
<feature type="transmembrane region" description="Helical" evidence="6">
    <location>
        <begin position="6"/>
        <end position="24"/>
    </location>
</feature>
<dbReference type="GeneID" id="71073929"/>
<dbReference type="Pfam" id="PF13980">
    <property type="entry name" value="UPF0370"/>
    <property type="match status" value="1"/>
</dbReference>
<keyword evidence="3 6" id="KW-1133">Transmembrane helix</keyword>